<accession>A0A1X4XWP0</accession>
<sequence length="453" mass="50020">MEVKKVLLNESDMPKYWYNVLPDLPNPIDPPLHPATGKPLKPQDLERLFAKELIEQELSNKSEIEIPQEIREVYAIYRPTPLVRAYNLEKALKTPARIYYKNESVSPAGSHKPNTAIAQAYYNKKEGTLSLTTETGAGQWGSALAFAGSIFGLNVKVYMVKVSYEQKPYRKSMINVWGAQIFPSPSNTTNVGREILRKDPNNNGSLGIAISEAIEAALESPNTHYTLGSVLNHVLLHQTIIGLEAKKQFELINQYPDVILAPCGGGSNLGGIALPFVRDKINGRQLRVVAVEPASCPTLTKGAYAYDYADSAKMTPLLFMYTLGHNFMPPSIHAGGLRYHGDSPIISRLYKDGIIEATTLKQNEVFEAAVLFAKTEGIIPAPETAHAIKAAINEAIIAKQEQKQKNILICFSGHGHFDMAAYDNYLSGNLKDIEFSDNLIKEALKDLPNIKVN</sequence>
<evidence type="ECO:0000259" key="13">
    <source>
        <dbReference type="Pfam" id="PF00291"/>
    </source>
</evidence>
<evidence type="ECO:0000313" key="15">
    <source>
        <dbReference type="Proteomes" id="UP000194141"/>
    </source>
</evidence>
<keyword evidence="7 12" id="KW-0822">Tryptophan biosynthesis</keyword>
<keyword evidence="15" id="KW-1185">Reference proteome</keyword>
<evidence type="ECO:0000256" key="11">
    <source>
        <dbReference type="ARBA" id="ARBA00049047"/>
    </source>
</evidence>
<comment type="pathway">
    <text evidence="3 12">Amino-acid biosynthesis; L-tryptophan biosynthesis; L-tryptophan from chorismate: step 5/5.</text>
</comment>
<keyword evidence="6 12" id="KW-0028">Amino-acid biosynthesis</keyword>
<evidence type="ECO:0000256" key="5">
    <source>
        <dbReference type="ARBA" id="ARBA00011270"/>
    </source>
</evidence>
<dbReference type="InterPro" id="IPR006654">
    <property type="entry name" value="Trp_synth_beta"/>
</dbReference>
<dbReference type="RefSeq" id="WP_086034189.1">
    <property type="nucleotide sequence ID" value="NZ_MDSU01000018.1"/>
</dbReference>
<dbReference type="GO" id="GO:0030170">
    <property type="term" value="F:pyridoxal phosphate binding"/>
    <property type="evidence" value="ECO:0007669"/>
    <property type="project" value="InterPro"/>
</dbReference>
<dbReference type="InterPro" id="IPR006316">
    <property type="entry name" value="Trp_synth_b-like"/>
</dbReference>
<comment type="caution">
    <text evidence="14">The sequence shown here is derived from an EMBL/GenBank/DDBJ whole genome shotgun (WGS) entry which is preliminary data.</text>
</comment>
<comment type="similarity">
    <text evidence="4 12">Belongs to the TrpB family.</text>
</comment>
<dbReference type="AlphaFoldDB" id="A0A1X4XWP0"/>
<dbReference type="Gene3D" id="3.40.50.1100">
    <property type="match status" value="2"/>
</dbReference>
<dbReference type="GO" id="GO:0004834">
    <property type="term" value="F:tryptophan synthase activity"/>
    <property type="evidence" value="ECO:0007669"/>
    <property type="project" value="UniProtKB-UniRule"/>
</dbReference>
<dbReference type="OrthoDB" id="9766131at2"/>
<comment type="catalytic activity">
    <reaction evidence="11 12">
        <text>(1S,2R)-1-C-(indol-3-yl)glycerol 3-phosphate + L-serine = D-glyceraldehyde 3-phosphate + L-tryptophan + H2O</text>
        <dbReference type="Rhea" id="RHEA:10532"/>
        <dbReference type="ChEBI" id="CHEBI:15377"/>
        <dbReference type="ChEBI" id="CHEBI:33384"/>
        <dbReference type="ChEBI" id="CHEBI:57912"/>
        <dbReference type="ChEBI" id="CHEBI:58866"/>
        <dbReference type="ChEBI" id="CHEBI:59776"/>
        <dbReference type="EC" id="4.2.1.20"/>
    </reaction>
</comment>
<dbReference type="InterPro" id="IPR036052">
    <property type="entry name" value="TrpB-like_PALP_sf"/>
</dbReference>
<dbReference type="NCBIfam" id="NF009057">
    <property type="entry name" value="PRK12391.1"/>
    <property type="match status" value="1"/>
</dbReference>
<evidence type="ECO:0000256" key="12">
    <source>
        <dbReference type="HAMAP-Rule" id="MF_00133"/>
    </source>
</evidence>
<dbReference type="PROSITE" id="PS00168">
    <property type="entry name" value="TRP_SYNTHASE_BETA"/>
    <property type="match status" value="1"/>
</dbReference>
<dbReference type="Pfam" id="PF00291">
    <property type="entry name" value="PALP"/>
    <property type="match status" value="1"/>
</dbReference>
<dbReference type="EC" id="4.2.1.20" evidence="12"/>
<dbReference type="InterPro" id="IPR006653">
    <property type="entry name" value="Trp_synth_b_CS"/>
</dbReference>
<proteinExistence type="inferred from homology"/>
<keyword evidence="8 12" id="KW-0663">Pyridoxal phosphate</keyword>
<dbReference type="GO" id="GO:0005737">
    <property type="term" value="C:cytoplasm"/>
    <property type="evidence" value="ECO:0007669"/>
    <property type="project" value="TreeGrafter"/>
</dbReference>
<dbReference type="PIRSF" id="PIRSF500824">
    <property type="entry name" value="TrpB_prok"/>
    <property type="match status" value="1"/>
</dbReference>
<reference evidence="14 15" key="1">
    <citation type="journal article" date="2017" name="Front. Microbiol.">
        <title>Genome Sequence of Desulfurella amilsii Strain TR1 and Comparative Genomics of Desulfurellaceae Family.</title>
        <authorList>
            <person name="Florentino A.P."/>
            <person name="Stams A.J."/>
            <person name="Sanchez-Andrea I."/>
        </authorList>
    </citation>
    <scope>NUCLEOTIDE SEQUENCE [LARGE SCALE GENOMIC DNA]</scope>
    <source>
        <strain evidence="14 15">TR1</strain>
    </source>
</reference>
<dbReference type="PIRSF" id="PIRSF001413">
    <property type="entry name" value="Trp_syn_beta"/>
    <property type="match status" value="1"/>
</dbReference>
<dbReference type="InterPro" id="IPR001926">
    <property type="entry name" value="TrpB-like_PALP"/>
</dbReference>
<keyword evidence="9 12" id="KW-0057">Aromatic amino acid biosynthesis</keyword>
<dbReference type="Proteomes" id="UP000194141">
    <property type="component" value="Unassembled WGS sequence"/>
</dbReference>
<evidence type="ECO:0000256" key="7">
    <source>
        <dbReference type="ARBA" id="ARBA00022822"/>
    </source>
</evidence>
<evidence type="ECO:0000256" key="4">
    <source>
        <dbReference type="ARBA" id="ARBA00009982"/>
    </source>
</evidence>
<evidence type="ECO:0000256" key="3">
    <source>
        <dbReference type="ARBA" id="ARBA00004733"/>
    </source>
</evidence>
<protein>
    <recommendedName>
        <fullName evidence="12">Tryptophan synthase beta chain</fullName>
        <ecNumber evidence="12">4.2.1.20</ecNumber>
    </recommendedName>
</protein>
<dbReference type="STRING" id="1562698.DESAMIL20_1487"/>
<comment type="cofactor">
    <cofactor evidence="1 12">
        <name>pyridoxal 5'-phosphate</name>
        <dbReference type="ChEBI" id="CHEBI:597326"/>
    </cofactor>
</comment>
<dbReference type="SUPFAM" id="SSF53686">
    <property type="entry name" value="Tryptophan synthase beta subunit-like PLP-dependent enzymes"/>
    <property type="match status" value="1"/>
</dbReference>
<evidence type="ECO:0000313" key="14">
    <source>
        <dbReference type="EMBL" id="OSS41934.1"/>
    </source>
</evidence>
<dbReference type="GO" id="GO:0052684">
    <property type="term" value="F:L-serine hydro-lyase (adding indole, L-tryptophan-forming) activity"/>
    <property type="evidence" value="ECO:0007669"/>
    <property type="project" value="TreeGrafter"/>
</dbReference>
<dbReference type="PANTHER" id="PTHR48077">
    <property type="entry name" value="TRYPTOPHAN SYNTHASE-RELATED"/>
    <property type="match status" value="1"/>
</dbReference>
<comment type="subunit">
    <text evidence="5 12">Tetramer of two alpha and two beta chains.</text>
</comment>
<evidence type="ECO:0000256" key="8">
    <source>
        <dbReference type="ARBA" id="ARBA00022898"/>
    </source>
</evidence>
<dbReference type="UniPathway" id="UPA00035">
    <property type="reaction ID" value="UER00044"/>
</dbReference>
<evidence type="ECO:0000256" key="1">
    <source>
        <dbReference type="ARBA" id="ARBA00001933"/>
    </source>
</evidence>
<comment type="function">
    <text evidence="2 12">The beta subunit is responsible for the synthesis of L-tryptophan from indole and L-serine.</text>
</comment>
<evidence type="ECO:0000256" key="10">
    <source>
        <dbReference type="ARBA" id="ARBA00023239"/>
    </source>
</evidence>
<evidence type="ECO:0000256" key="2">
    <source>
        <dbReference type="ARBA" id="ARBA00002786"/>
    </source>
</evidence>
<dbReference type="HAMAP" id="MF_00133">
    <property type="entry name" value="Trp_synth_beta"/>
    <property type="match status" value="1"/>
</dbReference>
<dbReference type="CDD" id="cd06446">
    <property type="entry name" value="Trp-synth_B"/>
    <property type="match status" value="1"/>
</dbReference>
<evidence type="ECO:0000256" key="9">
    <source>
        <dbReference type="ARBA" id="ARBA00023141"/>
    </source>
</evidence>
<name>A0A1X4XWP0_9BACT</name>
<organism evidence="14 15">
    <name type="scientific">Desulfurella amilsii</name>
    <dbReference type="NCBI Taxonomy" id="1562698"/>
    <lineage>
        <taxon>Bacteria</taxon>
        <taxon>Pseudomonadati</taxon>
        <taxon>Campylobacterota</taxon>
        <taxon>Desulfurellia</taxon>
        <taxon>Desulfurellales</taxon>
        <taxon>Desulfurellaceae</taxon>
        <taxon>Desulfurella</taxon>
    </lineage>
</organism>
<dbReference type="PANTHER" id="PTHR48077:SF6">
    <property type="entry name" value="TRYPTOPHAN SYNTHASE"/>
    <property type="match status" value="1"/>
</dbReference>
<dbReference type="NCBIfam" id="TIGR01415">
    <property type="entry name" value="trpB_rel"/>
    <property type="match status" value="1"/>
</dbReference>
<feature type="modified residue" description="N6-(pyridoxal phosphate)lysine" evidence="12">
    <location>
        <position position="112"/>
    </location>
</feature>
<gene>
    <name evidence="12" type="primary">trpB</name>
    <name evidence="14" type="ORF">DESAMIL20_1487</name>
</gene>
<keyword evidence="10 12" id="KW-0456">Lyase</keyword>
<dbReference type="InterPro" id="IPR023026">
    <property type="entry name" value="Trp_synth_beta/beta-like"/>
</dbReference>
<feature type="domain" description="Tryptophan synthase beta chain-like PALP" evidence="13">
    <location>
        <begin position="77"/>
        <end position="413"/>
    </location>
</feature>
<evidence type="ECO:0000256" key="6">
    <source>
        <dbReference type="ARBA" id="ARBA00022605"/>
    </source>
</evidence>
<dbReference type="EMBL" id="MDSU01000018">
    <property type="protein sequence ID" value="OSS41934.1"/>
    <property type="molecule type" value="Genomic_DNA"/>
</dbReference>